<dbReference type="PANTHER" id="PTHR10019">
    <property type="entry name" value="SNF5"/>
    <property type="match status" value="1"/>
</dbReference>
<feature type="compositionally biased region" description="Polar residues" evidence="6">
    <location>
        <begin position="12"/>
        <end position="29"/>
    </location>
</feature>
<keyword evidence="4" id="KW-0804">Transcription</keyword>
<dbReference type="OrthoDB" id="10258327at2759"/>
<evidence type="ECO:0000313" key="7">
    <source>
        <dbReference type="EMBL" id="KAF7299753.1"/>
    </source>
</evidence>
<keyword evidence="5" id="KW-0539">Nucleus</keyword>
<protein>
    <submittedName>
        <fullName evidence="7">SWI/SNF chromatin remodeling complex</fullName>
    </submittedName>
</protein>
<dbReference type="AlphaFoldDB" id="A0A8H6SIT4"/>
<feature type="region of interest" description="Disordered" evidence="6">
    <location>
        <begin position="134"/>
        <end position="153"/>
    </location>
</feature>
<name>A0A8H6SIT4_MYCCL</name>
<dbReference type="Proteomes" id="UP000613580">
    <property type="component" value="Unassembled WGS sequence"/>
</dbReference>
<evidence type="ECO:0000256" key="3">
    <source>
        <dbReference type="ARBA" id="ARBA00023015"/>
    </source>
</evidence>
<gene>
    <name evidence="7" type="ORF">HMN09_00981200</name>
</gene>
<evidence type="ECO:0000256" key="5">
    <source>
        <dbReference type="ARBA" id="ARBA00023242"/>
    </source>
</evidence>
<evidence type="ECO:0000256" key="1">
    <source>
        <dbReference type="ARBA" id="ARBA00004123"/>
    </source>
</evidence>
<dbReference type="InterPro" id="IPR006939">
    <property type="entry name" value="SNF5"/>
</dbReference>
<reference evidence="7" key="1">
    <citation type="submission" date="2020-05" db="EMBL/GenBank/DDBJ databases">
        <title>Mycena genomes resolve the evolution of fungal bioluminescence.</title>
        <authorList>
            <person name="Tsai I.J."/>
        </authorList>
    </citation>
    <scope>NUCLEOTIDE SEQUENCE</scope>
    <source>
        <strain evidence="7">110903Hualien_Pintung</strain>
    </source>
</reference>
<sequence>MTDAVASYAKLTWTTSAPPTRTGSAAPKQTRSRTAATRTGSSTPLPQQTPAAQLAQFLPQGIPAAPPAPSYPPPNPIPTQVQAYYSNYASRMRTGTSLLMQPLLNQAQASGSGGGGGGTGGTTRASRRGAAINYADPGSGDDLPDAGGAVDSEDSDFVNDEGMLLAASTSRPAKAPRPKVAATAAAAGMSVFNPTTGATTLPLPQLAQLLKPEKEELDQSYLGMVPPPRFVTSRAVGLTAHSYLAPHWYVTLANKPTAPVPIRVELETETHRIRDCFVWDLNDNLVSVDGFARIFCHDLDLPPESADTVANQIRAQMEEHEAIARLDIANEDFDQLEGDELAECRVILSIDVQIGNHHLVDHIEWDLLSPLTPEAFATTLCRDLGLAGEAVPLVSHAVHEEILKHKKDCVEWGLVDGAGYGLRDKTGLGLGSVGRARGGPKVLESVWRDWQEADELRTRFEVLTAEEVERREVERERASRRMRRETSKFQSARTGRRGRWG</sequence>
<comment type="similarity">
    <text evidence="2">Belongs to the SNF5 family.</text>
</comment>
<keyword evidence="8" id="KW-1185">Reference proteome</keyword>
<evidence type="ECO:0000256" key="6">
    <source>
        <dbReference type="SAM" id="MobiDB-lite"/>
    </source>
</evidence>
<evidence type="ECO:0000256" key="4">
    <source>
        <dbReference type="ARBA" id="ARBA00023163"/>
    </source>
</evidence>
<organism evidence="7 8">
    <name type="scientific">Mycena chlorophos</name>
    <name type="common">Agaric fungus</name>
    <name type="synonym">Agaricus chlorophos</name>
    <dbReference type="NCBI Taxonomy" id="658473"/>
    <lineage>
        <taxon>Eukaryota</taxon>
        <taxon>Fungi</taxon>
        <taxon>Dikarya</taxon>
        <taxon>Basidiomycota</taxon>
        <taxon>Agaricomycotina</taxon>
        <taxon>Agaricomycetes</taxon>
        <taxon>Agaricomycetidae</taxon>
        <taxon>Agaricales</taxon>
        <taxon>Marasmiineae</taxon>
        <taxon>Mycenaceae</taxon>
        <taxon>Mycena</taxon>
    </lineage>
</organism>
<feature type="compositionally biased region" description="Basic and acidic residues" evidence="6">
    <location>
        <begin position="474"/>
        <end position="487"/>
    </location>
</feature>
<comment type="caution">
    <text evidence="7">The sequence shown here is derived from an EMBL/GenBank/DDBJ whole genome shotgun (WGS) entry which is preliminary data.</text>
</comment>
<feature type="compositionally biased region" description="Low complexity" evidence="6">
    <location>
        <begin position="32"/>
        <end position="48"/>
    </location>
</feature>
<feature type="region of interest" description="Disordered" evidence="6">
    <location>
        <begin position="1"/>
        <end position="48"/>
    </location>
</feature>
<comment type="subcellular location">
    <subcellularLocation>
        <location evidence="1">Nucleus</location>
    </subcellularLocation>
</comment>
<dbReference type="GO" id="GO:0006338">
    <property type="term" value="P:chromatin remodeling"/>
    <property type="evidence" value="ECO:0007669"/>
    <property type="project" value="InterPro"/>
</dbReference>
<proteinExistence type="inferred from homology"/>
<keyword evidence="3" id="KW-0805">Transcription regulation</keyword>
<dbReference type="GO" id="GO:0000228">
    <property type="term" value="C:nuclear chromosome"/>
    <property type="evidence" value="ECO:0007669"/>
    <property type="project" value="InterPro"/>
</dbReference>
<accession>A0A8H6SIT4</accession>
<evidence type="ECO:0000256" key="2">
    <source>
        <dbReference type="ARBA" id="ARBA00010239"/>
    </source>
</evidence>
<evidence type="ECO:0000313" key="8">
    <source>
        <dbReference type="Proteomes" id="UP000613580"/>
    </source>
</evidence>
<feature type="region of interest" description="Disordered" evidence="6">
    <location>
        <begin position="474"/>
        <end position="501"/>
    </location>
</feature>
<dbReference type="Pfam" id="PF04855">
    <property type="entry name" value="SNF5"/>
    <property type="match status" value="1"/>
</dbReference>
<dbReference type="EMBL" id="JACAZE010000014">
    <property type="protein sequence ID" value="KAF7299753.1"/>
    <property type="molecule type" value="Genomic_DNA"/>
</dbReference>